<comment type="caution">
    <text evidence="2">The sequence shown here is derived from an EMBL/GenBank/DDBJ whole genome shotgun (WGS) entry which is preliminary data.</text>
</comment>
<keyword evidence="3" id="KW-1185">Reference proteome</keyword>
<feature type="compositionally biased region" description="Pro residues" evidence="1">
    <location>
        <begin position="10"/>
        <end position="20"/>
    </location>
</feature>
<feature type="non-terminal residue" evidence="2">
    <location>
        <position position="1"/>
    </location>
</feature>
<sequence length="60" mass="6270">KEMFGTMPTRPGPPGHPSPSTPAHVSKCASGTPTSASSTGHTSMKRLRSSGMRKETVTMN</sequence>
<accession>A0AAN6JMK1</accession>
<feature type="compositionally biased region" description="Low complexity" evidence="1">
    <location>
        <begin position="29"/>
        <end position="42"/>
    </location>
</feature>
<reference evidence="2" key="1">
    <citation type="journal article" date="2023" name="PhytoFront">
        <title>Draft Genome Resources of Seven Strains of Tilletia horrida, Causal Agent of Kernel Smut of Rice.</title>
        <authorList>
            <person name="Khanal S."/>
            <person name="Antony Babu S."/>
            <person name="Zhou X.G."/>
        </authorList>
    </citation>
    <scope>NUCLEOTIDE SEQUENCE</scope>
    <source>
        <strain evidence="2">TX3</strain>
    </source>
</reference>
<evidence type="ECO:0000313" key="2">
    <source>
        <dbReference type="EMBL" id="KAK0519781.1"/>
    </source>
</evidence>
<evidence type="ECO:0000313" key="3">
    <source>
        <dbReference type="Proteomes" id="UP001176521"/>
    </source>
</evidence>
<evidence type="ECO:0000256" key="1">
    <source>
        <dbReference type="SAM" id="MobiDB-lite"/>
    </source>
</evidence>
<dbReference type="AlphaFoldDB" id="A0AAN6JMK1"/>
<proteinExistence type="predicted"/>
<feature type="region of interest" description="Disordered" evidence="1">
    <location>
        <begin position="1"/>
        <end position="60"/>
    </location>
</feature>
<feature type="non-terminal residue" evidence="2">
    <location>
        <position position="60"/>
    </location>
</feature>
<dbReference type="EMBL" id="JAPDMQ010000908">
    <property type="protein sequence ID" value="KAK0519781.1"/>
    <property type="molecule type" value="Genomic_DNA"/>
</dbReference>
<dbReference type="Proteomes" id="UP001176521">
    <property type="component" value="Unassembled WGS sequence"/>
</dbReference>
<organism evidence="2 3">
    <name type="scientific">Tilletia horrida</name>
    <dbReference type="NCBI Taxonomy" id="155126"/>
    <lineage>
        <taxon>Eukaryota</taxon>
        <taxon>Fungi</taxon>
        <taxon>Dikarya</taxon>
        <taxon>Basidiomycota</taxon>
        <taxon>Ustilaginomycotina</taxon>
        <taxon>Exobasidiomycetes</taxon>
        <taxon>Tilletiales</taxon>
        <taxon>Tilletiaceae</taxon>
        <taxon>Tilletia</taxon>
    </lineage>
</organism>
<protein>
    <submittedName>
        <fullName evidence="2">Uncharacterized protein</fullName>
    </submittedName>
</protein>
<gene>
    <name evidence="2" type="ORF">OC842_007326</name>
</gene>
<name>A0AAN6JMK1_9BASI</name>